<dbReference type="InterPro" id="IPR013216">
    <property type="entry name" value="Methyltransf_11"/>
</dbReference>
<feature type="transmembrane region" description="Helical" evidence="1">
    <location>
        <begin position="116"/>
        <end position="134"/>
    </location>
</feature>
<proteinExistence type="predicted"/>
<comment type="caution">
    <text evidence="3">The sequence shown here is derived from an EMBL/GenBank/DDBJ whole genome shotgun (WGS) entry which is preliminary data.</text>
</comment>
<reference evidence="3 4" key="1">
    <citation type="submission" date="2013-06" db="EMBL/GenBank/DDBJ databases">
        <title>The draft sequence of the Mycobacterium elephantis genome.</title>
        <authorList>
            <person name="Pettersson F.B."/>
            <person name="Das S."/>
            <person name="Dasgupta S."/>
            <person name="Bhattacharya A."/>
            <person name="Kirsebom L.A."/>
        </authorList>
    </citation>
    <scope>NUCLEOTIDE SEQUENCE [LARGE SCALE GENOMIC DNA]</scope>
    <source>
        <strain evidence="3 4">DSM 44368</strain>
    </source>
</reference>
<evidence type="ECO:0000259" key="2">
    <source>
        <dbReference type="Pfam" id="PF08241"/>
    </source>
</evidence>
<evidence type="ECO:0000313" key="4">
    <source>
        <dbReference type="Proteomes" id="UP000287177"/>
    </source>
</evidence>
<dbReference type="NCBIfam" id="TIGR02206">
    <property type="entry name" value="intg_mem_TP0381"/>
    <property type="match status" value="1"/>
</dbReference>
<name>A0A439DZT6_9MYCO</name>
<sequence length="457" mass="49945">MFLPVGVEGGHTPDASSRQTCDIAAQHEFTAYGPSHWAVLAVFAAGAALLVWLGRRQSELQSRRFGRIAGAITAVIYAGVLVYGLVPFDVRWSMPLQLTDLATLVAAYALWSQKHWAYAVTYYWGLVLSAQALISPALTGPDFPHYRFLAFWAIHLVVVWTAIYLTWGRRMRPRWRSYRIVMTVTLVWVAITMTFNTVAGSNYGFLNGKPSTASLLDVMGPWPWYLVVAAVLVFTVWAAMTWPWERLRQAGPMDTSGALPVNHHADHPGFSGVIGALCGLAFLLMGRKNARLAVELAGVSENDHVVDVGCGPGSAVRLAARRGARATGVDPSSMFLRIARAVTPRSADVTWVEGTAENIPLRNESATVLWSLATVHHWQDVTAGLQEAHRVLAPGGRLLAIERQTEPGATGFASHGWTRQQAESFAAQCHTAGFSDAVVESDDAGRRPVWVVRARRP</sequence>
<feature type="transmembrane region" description="Helical" evidence="1">
    <location>
        <begin position="92"/>
        <end position="111"/>
    </location>
</feature>
<feature type="transmembrane region" description="Helical" evidence="1">
    <location>
        <begin position="180"/>
        <end position="202"/>
    </location>
</feature>
<dbReference type="Pfam" id="PF08241">
    <property type="entry name" value="Methyltransf_11"/>
    <property type="match status" value="1"/>
</dbReference>
<keyword evidence="4" id="KW-1185">Reference proteome</keyword>
<dbReference type="SUPFAM" id="SSF53335">
    <property type="entry name" value="S-adenosyl-L-methionine-dependent methyltransferases"/>
    <property type="match status" value="1"/>
</dbReference>
<organism evidence="3 4">
    <name type="scientific">Mycolicibacterium elephantis DSM 44368</name>
    <dbReference type="NCBI Taxonomy" id="1335622"/>
    <lineage>
        <taxon>Bacteria</taxon>
        <taxon>Bacillati</taxon>
        <taxon>Actinomycetota</taxon>
        <taxon>Actinomycetes</taxon>
        <taxon>Mycobacteriales</taxon>
        <taxon>Mycobacteriaceae</taxon>
        <taxon>Mycolicibacterium</taxon>
    </lineage>
</organism>
<protein>
    <recommendedName>
        <fullName evidence="2">Methyltransferase type 11 domain-containing protein</fullName>
    </recommendedName>
</protein>
<dbReference type="PANTHER" id="PTHR43591">
    <property type="entry name" value="METHYLTRANSFERASE"/>
    <property type="match status" value="1"/>
</dbReference>
<keyword evidence="1" id="KW-1133">Transmembrane helix</keyword>
<evidence type="ECO:0000313" key="3">
    <source>
        <dbReference type="EMBL" id="RWA23679.1"/>
    </source>
</evidence>
<dbReference type="Gene3D" id="3.40.50.150">
    <property type="entry name" value="Vaccinia Virus protein VP39"/>
    <property type="match status" value="1"/>
</dbReference>
<feature type="transmembrane region" description="Helical" evidence="1">
    <location>
        <begin position="65"/>
        <end position="86"/>
    </location>
</feature>
<gene>
    <name evidence="3" type="ORF">MELE44368_00325</name>
</gene>
<keyword evidence="1" id="KW-0812">Transmembrane</keyword>
<dbReference type="AlphaFoldDB" id="A0A439DZT6"/>
<dbReference type="Proteomes" id="UP000287177">
    <property type="component" value="Unassembled WGS sequence"/>
</dbReference>
<feature type="domain" description="Methyltransferase type 11" evidence="2">
    <location>
        <begin position="306"/>
        <end position="399"/>
    </location>
</feature>
<dbReference type="InterPro" id="IPR011737">
    <property type="entry name" value="CHP02206_TP0381"/>
</dbReference>
<dbReference type="EMBL" id="ATDN01000001">
    <property type="protein sequence ID" value="RWA23679.1"/>
    <property type="molecule type" value="Genomic_DNA"/>
</dbReference>
<accession>A0A439DZT6</accession>
<feature type="transmembrane region" description="Helical" evidence="1">
    <location>
        <begin position="146"/>
        <end position="168"/>
    </location>
</feature>
<dbReference type="PANTHER" id="PTHR43591:SF24">
    <property type="entry name" value="2-METHOXY-6-POLYPRENYL-1,4-BENZOQUINOL METHYLASE, MITOCHONDRIAL"/>
    <property type="match status" value="1"/>
</dbReference>
<evidence type="ECO:0000256" key="1">
    <source>
        <dbReference type="SAM" id="Phobius"/>
    </source>
</evidence>
<dbReference type="InterPro" id="IPR029063">
    <property type="entry name" value="SAM-dependent_MTases_sf"/>
</dbReference>
<keyword evidence="1" id="KW-0472">Membrane</keyword>
<feature type="transmembrane region" description="Helical" evidence="1">
    <location>
        <begin position="222"/>
        <end position="244"/>
    </location>
</feature>
<dbReference type="GO" id="GO:0008757">
    <property type="term" value="F:S-adenosylmethionine-dependent methyltransferase activity"/>
    <property type="evidence" value="ECO:0007669"/>
    <property type="project" value="InterPro"/>
</dbReference>
<feature type="transmembrane region" description="Helical" evidence="1">
    <location>
        <begin position="35"/>
        <end position="53"/>
    </location>
</feature>
<dbReference type="Pfam" id="PF14808">
    <property type="entry name" value="TMEM164"/>
    <property type="match status" value="1"/>
</dbReference>
<dbReference type="CDD" id="cd02440">
    <property type="entry name" value="AdoMet_MTases"/>
    <property type="match status" value="1"/>
</dbReference>